<comment type="caution">
    <text evidence="2">The sequence shown here is derived from an EMBL/GenBank/DDBJ whole genome shotgun (WGS) entry which is preliminary data.</text>
</comment>
<protein>
    <recommendedName>
        <fullName evidence="4">NACHT domain-containing protein</fullName>
    </recommendedName>
</protein>
<dbReference type="EMBL" id="JACGCI010000018">
    <property type="protein sequence ID" value="KAF6758747.1"/>
    <property type="molecule type" value="Genomic_DNA"/>
</dbReference>
<name>A0A8H6MC65_9AGAR</name>
<dbReference type="SUPFAM" id="SSF52540">
    <property type="entry name" value="P-loop containing nucleoside triphosphate hydrolases"/>
    <property type="match status" value="1"/>
</dbReference>
<accession>A0A8H6MC65</accession>
<organism evidence="2 3">
    <name type="scientific">Ephemerocybe angulata</name>
    <dbReference type="NCBI Taxonomy" id="980116"/>
    <lineage>
        <taxon>Eukaryota</taxon>
        <taxon>Fungi</taxon>
        <taxon>Dikarya</taxon>
        <taxon>Basidiomycota</taxon>
        <taxon>Agaricomycotina</taxon>
        <taxon>Agaricomycetes</taxon>
        <taxon>Agaricomycetidae</taxon>
        <taxon>Agaricales</taxon>
        <taxon>Agaricineae</taxon>
        <taxon>Psathyrellaceae</taxon>
        <taxon>Ephemerocybe</taxon>
    </lineage>
</organism>
<keyword evidence="3" id="KW-1185">Reference proteome</keyword>
<evidence type="ECO:0000313" key="2">
    <source>
        <dbReference type="EMBL" id="KAF6758747.1"/>
    </source>
</evidence>
<proteinExistence type="predicted"/>
<dbReference type="Proteomes" id="UP000521943">
    <property type="component" value="Unassembled WGS sequence"/>
</dbReference>
<dbReference type="PANTHER" id="PTHR10039">
    <property type="entry name" value="AMELOGENIN"/>
    <property type="match status" value="1"/>
</dbReference>
<dbReference type="InterPro" id="IPR027417">
    <property type="entry name" value="P-loop_NTPase"/>
</dbReference>
<dbReference type="AlphaFoldDB" id="A0A8H6MC65"/>
<feature type="region of interest" description="Disordered" evidence="1">
    <location>
        <begin position="1"/>
        <end position="27"/>
    </location>
</feature>
<evidence type="ECO:0008006" key="4">
    <source>
        <dbReference type="Google" id="ProtNLM"/>
    </source>
</evidence>
<sequence length="649" mass="73558">MIKRPKMMGFPPTPGIRRESVASDRENPQLLKLPHVAAEDSESWSAPYRFLPHESMSNTSYFEKAQNFTVDNLTVIQQPNITQHIHRGQSSKSPLERLEEKIAPGALHNSDERCDAPKCHPETRVAVQEEILSWISQGDADAQPKKMMWISGPAGSGKTAIAGSVAEACKEQGILAATLAHFGQRMLSHIDRDPAVLNLRLGEQLEALILKPLREGCAKDTRDSVLPKVIIIDGLDECGLETFVRRERADRSPASEQHVVLFALKQAADDSAFPFRIIVSSRPERVISDFFSEEAKDITTEIFLDDKYDPDSDIALFLRAKFAEIRRIYSLPQSWPGDKVIRLLVEDASGQFVYAATIIRFIQEGPNPPPLQLDSAMKLRPVVRGPGPFEPLDALYTYILKSSPDPQQAARWIYVTQAYIVHDGGYSGERRLPAFFARQLLETTPGEAEHLLGNLRSLIRIPLPEDHTSPYVTYHKSMMDFIGDRTRSHAIFVRGDRTPKDSFEYAVLRVFRNKGPAVPLDTQWELDIFLDRFLAMDVVESLRKSREKYDKLWWVLNMLSRPDQRRNAVIEIYDGIHLHPCRRWRKALIKECKSQGWKVPGRFSYLLDLIPGGDFRDFLEPPRPMHIPTKVAMGRVQGGSIIYEAPPTP</sequence>
<gene>
    <name evidence="2" type="ORF">DFP72DRAFT_845091</name>
</gene>
<reference evidence="2 3" key="1">
    <citation type="submission" date="2020-07" db="EMBL/GenBank/DDBJ databases">
        <title>Comparative genomics of pyrophilous fungi reveals a link between fire events and developmental genes.</title>
        <authorList>
            <consortium name="DOE Joint Genome Institute"/>
            <person name="Steindorff A.S."/>
            <person name="Carver A."/>
            <person name="Calhoun S."/>
            <person name="Stillman K."/>
            <person name="Liu H."/>
            <person name="Lipzen A."/>
            <person name="Pangilinan J."/>
            <person name="Labutti K."/>
            <person name="Bruns T.D."/>
            <person name="Grigoriev I.V."/>
        </authorList>
    </citation>
    <scope>NUCLEOTIDE SEQUENCE [LARGE SCALE GENOMIC DNA]</scope>
    <source>
        <strain evidence="2 3">CBS 144469</strain>
    </source>
</reference>
<evidence type="ECO:0000313" key="3">
    <source>
        <dbReference type="Proteomes" id="UP000521943"/>
    </source>
</evidence>
<evidence type="ECO:0000256" key="1">
    <source>
        <dbReference type="SAM" id="MobiDB-lite"/>
    </source>
</evidence>
<dbReference type="OrthoDB" id="3014077at2759"/>
<dbReference type="Gene3D" id="3.40.50.300">
    <property type="entry name" value="P-loop containing nucleotide triphosphate hydrolases"/>
    <property type="match status" value="1"/>
</dbReference>
<dbReference type="PANTHER" id="PTHR10039:SF14">
    <property type="entry name" value="NACHT DOMAIN-CONTAINING PROTEIN"/>
    <property type="match status" value="1"/>
</dbReference>
<feature type="compositionally biased region" description="Basic and acidic residues" evidence="1">
    <location>
        <begin position="16"/>
        <end position="27"/>
    </location>
</feature>